<protein>
    <recommendedName>
        <fullName evidence="1">6-hydroxymethylpterin diphosphokinase MptE-like domain-containing protein</fullName>
    </recommendedName>
</protein>
<name>W4F6X4_9BACL</name>
<gene>
    <name evidence="2" type="ORF">C176_02973</name>
</gene>
<proteinExistence type="predicted"/>
<evidence type="ECO:0000259" key="1">
    <source>
        <dbReference type="Pfam" id="PF01973"/>
    </source>
</evidence>
<evidence type="ECO:0000313" key="3">
    <source>
        <dbReference type="Proteomes" id="UP000019062"/>
    </source>
</evidence>
<dbReference type="PATRIC" id="fig|1227360.4.peg.594"/>
<evidence type="ECO:0000313" key="2">
    <source>
        <dbReference type="EMBL" id="ETT87871.1"/>
    </source>
</evidence>
<dbReference type="EMBL" id="ASQA01000008">
    <property type="protein sequence ID" value="ETT87871.1"/>
    <property type="molecule type" value="Genomic_DNA"/>
</dbReference>
<dbReference type="PANTHER" id="PTHR41786:SF1">
    <property type="entry name" value="6-HYDROXYMETHYLPTERIN DIPHOSPHOKINASE MPTE-LIKE DOMAIN-CONTAINING PROTEIN"/>
    <property type="match status" value="1"/>
</dbReference>
<sequence length="572" mass="65871">MSQDFNIEVVTSKSSLPTLKVNDYYLHSKYDPKKEAEQFVNNHFAENKVHILFGYGYGYFAKAFKDKCKENEHLLIIDPIYKEIESVITQEDFEIISDVNEKNIEMALGNLLKDLNLKVKVICSPNYDKFLSKEYKMVLKIVKEILSVKKIYLNTINYFAEMWQENYIRNIYHIFEDESLSVLENYYNMPVVIASGGPSLIKQIPLLKKMQNHVIIIAAGSTVNTLLHYNIEADFIVSVDGSLANFKHFENNIFENSHLIYSVKNHYDIKNQFKKSSFSFIPVFEPGVYEHIEQMTQKQLPTLLGGASVANYAFVIAQYISSGPIALIGQDLAYTNNQTHAKYNKYFANIDDDDKKIRGTFYTEGYNGDKVLTDLPFTSMKKDFENIVESINKKGRFFNCTEGGVKIKGFTQISFSDFGEFIDLSEEKNLNLVQKANTKTINDWENLCFRIQSEIQIYNEIEKLLNKGLVYLEGSLVKEKFTSNVLKGLEQVDKKIKKLFKTVSMNSILDPIIIDIINNYPSIKGETEQENYMRVYNQNSSLYKGLLNAIKLSKIYTKDLLEKVKKEKLGGV</sequence>
<organism evidence="2 3">
    <name type="scientific">Viridibacillus arenosi FSL R5-213</name>
    <dbReference type="NCBI Taxonomy" id="1227360"/>
    <lineage>
        <taxon>Bacteria</taxon>
        <taxon>Bacillati</taxon>
        <taxon>Bacillota</taxon>
        <taxon>Bacilli</taxon>
        <taxon>Bacillales</taxon>
        <taxon>Caryophanaceae</taxon>
        <taxon>Viridibacillus</taxon>
    </lineage>
</organism>
<dbReference type="Pfam" id="PF01973">
    <property type="entry name" value="MptE-like"/>
    <property type="match status" value="1"/>
</dbReference>
<dbReference type="AlphaFoldDB" id="W4F6X4"/>
<comment type="caution">
    <text evidence="2">The sequence shown here is derived from an EMBL/GenBank/DDBJ whole genome shotgun (WGS) entry which is preliminary data.</text>
</comment>
<dbReference type="RefSeq" id="WP_038179722.1">
    <property type="nucleotide sequence ID" value="NZ_ASQA01000008.1"/>
</dbReference>
<dbReference type="InterPro" id="IPR002826">
    <property type="entry name" value="MptE-like"/>
</dbReference>
<dbReference type="eggNOG" id="COG2604">
    <property type="taxonomic scope" value="Bacteria"/>
</dbReference>
<dbReference type="Proteomes" id="UP000019062">
    <property type="component" value="Unassembled WGS sequence"/>
</dbReference>
<feature type="domain" description="6-hydroxymethylpterin diphosphokinase MptE-like" evidence="1">
    <location>
        <begin position="165"/>
        <end position="336"/>
    </location>
</feature>
<accession>W4F6X4</accession>
<keyword evidence="3" id="KW-1185">Reference proteome</keyword>
<reference evidence="2 3" key="1">
    <citation type="journal article" date="2014" name="BMC Genomics">
        <title>Genomic comparison of sporeforming bacilli isolated from milk.</title>
        <authorList>
            <person name="Moreno Switt A.I."/>
            <person name="Andrus A.D."/>
            <person name="Ranieri M.L."/>
            <person name="Orsi R.H."/>
            <person name="Ivy R."/>
            <person name="den Bakker H.C."/>
            <person name="Martin N.H."/>
            <person name="Wiedmann M."/>
            <person name="Boor K.J."/>
        </authorList>
    </citation>
    <scope>NUCLEOTIDE SEQUENCE [LARGE SCALE GENOMIC DNA]</scope>
    <source>
        <strain evidence="2 3">FSL R5-213</strain>
    </source>
</reference>
<dbReference type="PANTHER" id="PTHR41786">
    <property type="entry name" value="MOTILITY ACCESSORY FACTOR MAF"/>
    <property type="match status" value="1"/>
</dbReference>